<reference evidence="3 4" key="1">
    <citation type="submission" date="2016-12" db="EMBL/GenBank/DDBJ databases">
        <title>The genomes of Aspergillus section Nigri reveals drivers in fungal speciation.</title>
        <authorList>
            <consortium name="DOE Joint Genome Institute"/>
            <person name="Vesth T.C."/>
            <person name="Nybo J."/>
            <person name="Theobald S."/>
            <person name="Brandl J."/>
            <person name="Frisvad J.C."/>
            <person name="Nielsen K.F."/>
            <person name="Lyhne E.K."/>
            <person name="Kogle M.E."/>
            <person name="Kuo A."/>
            <person name="Riley R."/>
            <person name="Clum A."/>
            <person name="Nolan M."/>
            <person name="Lipzen A."/>
            <person name="Salamov A."/>
            <person name="Henrissat B."/>
            <person name="Wiebenga A."/>
            <person name="De Vries R.P."/>
            <person name="Grigoriev I.V."/>
            <person name="Mortensen U.H."/>
            <person name="Andersen M.R."/>
            <person name="Baker S.E."/>
        </authorList>
    </citation>
    <scope>NUCLEOTIDE SEQUENCE [LARGE SCALE GENOMIC DNA]</scope>
    <source>
        <strain evidence="3 4">CBS 117.55</strain>
    </source>
</reference>
<dbReference type="Proteomes" id="UP000247233">
    <property type="component" value="Unassembled WGS sequence"/>
</dbReference>
<proteinExistence type="predicted"/>
<sequence length="185" mass="20870">MTTTLSLLPNASDSASASPPSSPAKLPPPQPSNSHHGTISITNTNTNPPAHHPSPFRLTSHPSEPTSHHENNPNSTEYYSPYKPKRQWPPDMTKLSPKHQFRLERKYRRRAALKYARPKWVKATKLVQWGVIGFVLVYAMLFMEWDERGSPFDEIRRTFFAGVKGAFSTPPPPGPRRSGEESSRE</sequence>
<dbReference type="VEuPathDB" id="FungiDB:BO70DRAFT_427551"/>
<evidence type="ECO:0000256" key="2">
    <source>
        <dbReference type="SAM" id="Phobius"/>
    </source>
</evidence>
<feature type="region of interest" description="Disordered" evidence="1">
    <location>
        <begin position="164"/>
        <end position="185"/>
    </location>
</feature>
<feature type="region of interest" description="Disordered" evidence="1">
    <location>
        <begin position="1"/>
        <end position="94"/>
    </location>
</feature>
<evidence type="ECO:0000313" key="4">
    <source>
        <dbReference type="Proteomes" id="UP000247233"/>
    </source>
</evidence>
<evidence type="ECO:0000256" key="1">
    <source>
        <dbReference type="SAM" id="MobiDB-lite"/>
    </source>
</evidence>
<name>A0A317WMA7_9EURO</name>
<gene>
    <name evidence="3" type="ORF">BO70DRAFT_427551</name>
</gene>
<protein>
    <submittedName>
        <fullName evidence="3">Uncharacterized protein</fullName>
    </submittedName>
</protein>
<feature type="compositionally biased region" description="Pro residues" evidence="1">
    <location>
        <begin position="20"/>
        <end position="31"/>
    </location>
</feature>
<dbReference type="GeneID" id="37070132"/>
<dbReference type="RefSeq" id="XP_025401519.1">
    <property type="nucleotide sequence ID" value="XM_025547895.1"/>
</dbReference>
<feature type="transmembrane region" description="Helical" evidence="2">
    <location>
        <begin position="126"/>
        <end position="143"/>
    </location>
</feature>
<accession>A0A317WMA7</accession>
<dbReference type="AlphaFoldDB" id="A0A317WMA7"/>
<keyword evidence="2" id="KW-0812">Transmembrane</keyword>
<feature type="compositionally biased region" description="Low complexity" evidence="1">
    <location>
        <begin position="1"/>
        <end position="19"/>
    </location>
</feature>
<keyword evidence="2" id="KW-1133">Transmembrane helix</keyword>
<dbReference type="EMBL" id="MSFL01000006">
    <property type="protein sequence ID" value="PWY87636.1"/>
    <property type="molecule type" value="Genomic_DNA"/>
</dbReference>
<evidence type="ECO:0000313" key="3">
    <source>
        <dbReference type="EMBL" id="PWY87636.1"/>
    </source>
</evidence>
<keyword evidence="4" id="KW-1185">Reference proteome</keyword>
<organism evidence="3 4">
    <name type="scientific">Aspergillus heteromorphus CBS 117.55</name>
    <dbReference type="NCBI Taxonomy" id="1448321"/>
    <lineage>
        <taxon>Eukaryota</taxon>
        <taxon>Fungi</taxon>
        <taxon>Dikarya</taxon>
        <taxon>Ascomycota</taxon>
        <taxon>Pezizomycotina</taxon>
        <taxon>Eurotiomycetes</taxon>
        <taxon>Eurotiomycetidae</taxon>
        <taxon>Eurotiales</taxon>
        <taxon>Aspergillaceae</taxon>
        <taxon>Aspergillus</taxon>
        <taxon>Aspergillus subgen. Circumdati</taxon>
    </lineage>
</organism>
<keyword evidence="2" id="KW-0472">Membrane</keyword>
<comment type="caution">
    <text evidence="3">The sequence shown here is derived from an EMBL/GenBank/DDBJ whole genome shotgun (WGS) entry which is preliminary data.</text>
</comment>
<dbReference type="OrthoDB" id="5278907at2759"/>